<dbReference type="EMBL" id="NBSH01000003">
    <property type="protein sequence ID" value="ORX39409.1"/>
    <property type="molecule type" value="Genomic_DNA"/>
</dbReference>
<accession>A0A1Y1UN21</accession>
<evidence type="ECO:0000313" key="3">
    <source>
        <dbReference type="Proteomes" id="UP000193218"/>
    </source>
</evidence>
<dbReference type="GeneID" id="33556994"/>
<dbReference type="AlphaFoldDB" id="A0A1Y1UN21"/>
<organism evidence="2 3">
    <name type="scientific">Kockovaella imperatae</name>
    <dbReference type="NCBI Taxonomy" id="4999"/>
    <lineage>
        <taxon>Eukaryota</taxon>
        <taxon>Fungi</taxon>
        <taxon>Dikarya</taxon>
        <taxon>Basidiomycota</taxon>
        <taxon>Agaricomycotina</taxon>
        <taxon>Tremellomycetes</taxon>
        <taxon>Tremellales</taxon>
        <taxon>Cuniculitremaceae</taxon>
        <taxon>Kockovaella</taxon>
    </lineage>
</organism>
<sequence>MIRANPTAISLRTSDLKLLQAEIEKRKGSDAPTQTATEMQTGQMTSTSKQNGGVNNTDRAGYNAVEEERRERQGRSVAERIGL</sequence>
<feature type="compositionally biased region" description="Polar residues" evidence="1">
    <location>
        <begin position="31"/>
        <end position="58"/>
    </location>
</feature>
<dbReference type="Proteomes" id="UP000193218">
    <property type="component" value="Unassembled WGS sequence"/>
</dbReference>
<evidence type="ECO:0000256" key="1">
    <source>
        <dbReference type="SAM" id="MobiDB-lite"/>
    </source>
</evidence>
<dbReference type="RefSeq" id="XP_021873272.1">
    <property type="nucleotide sequence ID" value="XM_022015186.1"/>
</dbReference>
<dbReference type="OrthoDB" id="2564016at2759"/>
<evidence type="ECO:0000313" key="2">
    <source>
        <dbReference type="EMBL" id="ORX39409.1"/>
    </source>
</evidence>
<feature type="compositionally biased region" description="Basic and acidic residues" evidence="1">
    <location>
        <begin position="66"/>
        <end position="83"/>
    </location>
</feature>
<gene>
    <name evidence="2" type="ORF">BD324DRAFT_619606</name>
</gene>
<proteinExistence type="predicted"/>
<reference evidence="2 3" key="1">
    <citation type="submission" date="2017-03" db="EMBL/GenBank/DDBJ databases">
        <title>Widespread Adenine N6-methylation of Active Genes in Fungi.</title>
        <authorList>
            <consortium name="DOE Joint Genome Institute"/>
            <person name="Mondo S.J."/>
            <person name="Dannebaum R.O."/>
            <person name="Kuo R.C."/>
            <person name="Louie K.B."/>
            <person name="Bewick A.J."/>
            <person name="Labutti K."/>
            <person name="Haridas S."/>
            <person name="Kuo A."/>
            <person name="Salamov A."/>
            <person name="Ahrendt S.R."/>
            <person name="Lau R."/>
            <person name="Bowen B.P."/>
            <person name="Lipzen A."/>
            <person name="Sullivan W."/>
            <person name="Andreopoulos W.B."/>
            <person name="Clum A."/>
            <person name="Lindquist E."/>
            <person name="Daum C."/>
            <person name="Northen T.R."/>
            <person name="Ramamoorthy G."/>
            <person name="Schmitz R.J."/>
            <person name="Gryganskyi A."/>
            <person name="Culley D."/>
            <person name="Magnuson J."/>
            <person name="James T.Y."/>
            <person name="O'Malley M.A."/>
            <person name="Stajich J.E."/>
            <person name="Spatafora J.W."/>
            <person name="Visel A."/>
            <person name="Grigoriev I.V."/>
        </authorList>
    </citation>
    <scope>NUCLEOTIDE SEQUENCE [LARGE SCALE GENOMIC DNA]</scope>
    <source>
        <strain evidence="2 3">NRRL Y-17943</strain>
    </source>
</reference>
<name>A0A1Y1UN21_9TREE</name>
<keyword evidence="3" id="KW-1185">Reference proteome</keyword>
<protein>
    <submittedName>
        <fullName evidence="2">Uncharacterized protein</fullName>
    </submittedName>
</protein>
<dbReference type="InParanoid" id="A0A1Y1UN21"/>
<comment type="caution">
    <text evidence="2">The sequence shown here is derived from an EMBL/GenBank/DDBJ whole genome shotgun (WGS) entry which is preliminary data.</text>
</comment>
<feature type="region of interest" description="Disordered" evidence="1">
    <location>
        <begin position="24"/>
        <end position="83"/>
    </location>
</feature>